<sequence length="294" mass="31393">MADPKIKRIREARQGGVSSMAFMLRTVSAAIFSILSFAAVVAQPSKPSAVTQGFHSQARLISGGRQGDVWLAGIEITLDPGFKTYWRNPGDSGLPPRFDWSRSENVAGADIRFPAPYRHMDAAGVAYVYGKKVALPVLVTAKDRDKPVTLVLSAEYGVCKDICIPARADLTLDLTQDGPDRSVIEAALAKVPRPQALGAQADLSVLSVEPAIQDKPAFSVTVRAPEGAKPSLFAEGPENWYLSTSLPDDANRFTVIVDEKPKDASGPVPVRLTLVAGGKSVETEVSLDGNGQPR</sequence>
<accession>A0A5N7MFY9</accession>
<gene>
    <name evidence="2" type="ORF">FS320_12110</name>
</gene>
<dbReference type="Pfam" id="PF11412">
    <property type="entry name" value="DsbD_N"/>
    <property type="match status" value="1"/>
</dbReference>
<evidence type="ECO:0000259" key="1">
    <source>
        <dbReference type="Pfam" id="PF11412"/>
    </source>
</evidence>
<organism evidence="2 3">
    <name type="scientific">Microvirga tunisiensis</name>
    <dbReference type="NCBI Taxonomy" id="2108360"/>
    <lineage>
        <taxon>Bacteria</taxon>
        <taxon>Pseudomonadati</taxon>
        <taxon>Pseudomonadota</taxon>
        <taxon>Alphaproteobacteria</taxon>
        <taxon>Hyphomicrobiales</taxon>
        <taxon>Methylobacteriaceae</taxon>
        <taxon>Microvirga</taxon>
    </lineage>
</organism>
<proteinExistence type="predicted"/>
<reference evidence="2 3" key="1">
    <citation type="journal article" date="2019" name="Syst. Appl. Microbiol.">
        <title>Microvirga tunisiensis sp. nov., a root nodule symbiotic bacterium isolated from Lupinus micranthus and L. luteus grown in Northern Tunisia.</title>
        <authorList>
            <person name="Msaddak A."/>
            <person name="Rejili M."/>
            <person name="Duran D."/>
            <person name="Mars M."/>
            <person name="Palacios J.M."/>
            <person name="Ruiz-Argueso T."/>
            <person name="Rey L."/>
            <person name="Imperial J."/>
        </authorList>
    </citation>
    <scope>NUCLEOTIDE SEQUENCE [LARGE SCALE GENOMIC DNA]</scope>
    <source>
        <strain evidence="2 3">Lmie10</strain>
    </source>
</reference>
<dbReference type="Proteomes" id="UP000403266">
    <property type="component" value="Unassembled WGS sequence"/>
</dbReference>
<keyword evidence="3" id="KW-1185">Reference proteome</keyword>
<dbReference type="OrthoDB" id="9811036at2"/>
<name>A0A5N7MFY9_9HYPH</name>
<dbReference type="AlphaFoldDB" id="A0A5N7MFY9"/>
<protein>
    <recommendedName>
        <fullName evidence="1">Thiol:disulfide interchange protein DsbD N-terminal domain-containing protein</fullName>
    </recommendedName>
</protein>
<comment type="caution">
    <text evidence="2">The sequence shown here is derived from an EMBL/GenBank/DDBJ whole genome shotgun (WGS) entry which is preliminary data.</text>
</comment>
<dbReference type="InterPro" id="IPR028250">
    <property type="entry name" value="DsbDN"/>
</dbReference>
<evidence type="ECO:0000313" key="2">
    <source>
        <dbReference type="EMBL" id="MPR25952.1"/>
    </source>
</evidence>
<feature type="domain" description="Thiol:disulfide interchange protein DsbD N-terminal" evidence="1">
    <location>
        <begin position="71"/>
        <end position="172"/>
    </location>
</feature>
<dbReference type="EMBL" id="VOSK01000035">
    <property type="protein sequence ID" value="MPR25952.1"/>
    <property type="molecule type" value="Genomic_DNA"/>
</dbReference>
<evidence type="ECO:0000313" key="3">
    <source>
        <dbReference type="Proteomes" id="UP000403266"/>
    </source>
</evidence>